<evidence type="ECO:0000313" key="2">
    <source>
        <dbReference type="Proteomes" id="UP001301797"/>
    </source>
</evidence>
<dbReference type="AlphaFoldDB" id="A0AA97FD04"/>
<name>A0AA97FD04_9EURY</name>
<evidence type="ECO:0000313" key="1">
    <source>
        <dbReference type="EMBL" id="WOF16277.1"/>
    </source>
</evidence>
<dbReference type="Proteomes" id="UP001301797">
    <property type="component" value="Chromosome"/>
</dbReference>
<dbReference type="EMBL" id="CP043875">
    <property type="protein sequence ID" value="WOF16277.1"/>
    <property type="molecule type" value="Genomic_DNA"/>
</dbReference>
<evidence type="ECO:0008006" key="3">
    <source>
        <dbReference type="Google" id="ProtNLM"/>
    </source>
</evidence>
<keyword evidence="2" id="KW-1185">Reference proteome</keyword>
<sequence length="389" mass="44124">MNCNLKLSSLFLSAVILIAIFSGGCISSGDKSGLEDSATIVPTTEHTNGPDNSGVDGTLKVKWPGPVKPPADPLSYDENTKQILVDNAKKEILRVFPDVIESSLDNYKWSEEDYGGYFAPAILFENAIDESKLKERLESNEWFTENIVRIAVNPDTGYIKYYKGSSGSSGTPKEIISYEEAKDHAMSIFTNVMGEEHYNENKDKYFIYTMNNKIAYRNDADLTILLLIHNSHNGVKYLNDKVEILYDLANDAIIFYKSRIKDPVLLAEITTLSPVPDVTLDEAKEILKAKLNENFPEKDLKVEFHENYEGAVLPSDYYSSLYWMDSPGYMNITDGYVREPLKLVWRFYFNTEDMRNNPEETVRPVYVDAHTGEIVYLRYAGISIPADIR</sequence>
<dbReference type="RefSeq" id="WP_317135690.1">
    <property type="nucleotide sequence ID" value="NZ_CP043875.1"/>
</dbReference>
<dbReference type="GeneID" id="85229694"/>
<protein>
    <recommendedName>
        <fullName evidence="3">Lipoprotein</fullName>
    </recommendedName>
</protein>
<dbReference type="KEGG" id="mefw:F1737_05900"/>
<reference evidence="1 2" key="1">
    <citation type="submission" date="2019-09" db="EMBL/GenBank/DDBJ databases">
        <title>The complete genome of Methanoplanus sp. FWC-SCC4.</title>
        <authorList>
            <person name="Chen S.-C."/>
            <person name="Zhou Y.-Z."/>
            <person name="Lai M.-C."/>
        </authorList>
    </citation>
    <scope>NUCLEOTIDE SEQUENCE [LARGE SCALE GENOMIC DNA]</scope>
    <source>
        <strain evidence="1 2">FWC-SCC4</strain>
    </source>
</reference>
<organism evidence="1 2">
    <name type="scientific">Methanochimaera problematica</name>
    <dbReference type="NCBI Taxonomy" id="2609417"/>
    <lineage>
        <taxon>Archaea</taxon>
        <taxon>Methanobacteriati</taxon>
        <taxon>Methanobacteriota</taxon>
        <taxon>Stenosarchaea group</taxon>
        <taxon>Methanomicrobia</taxon>
        <taxon>Methanomicrobiales</taxon>
        <taxon>Methanomicrobiaceae</taxon>
        <taxon>Methanochimaera</taxon>
    </lineage>
</organism>
<accession>A0AA97FD04</accession>
<proteinExistence type="predicted"/>
<gene>
    <name evidence="1" type="ORF">F1737_05900</name>
</gene>
<dbReference type="PROSITE" id="PS51257">
    <property type="entry name" value="PROKAR_LIPOPROTEIN"/>
    <property type="match status" value="1"/>
</dbReference>